<dbReference type="GO" id="GO:0008962">
    <property type="term" value="F:phosphatidylglycerophosphatase activity"/>
    <property type="evidence" value="ECO:0007669"/>
    <property type="project" value="InterPro"/>
</dbReference>
<name>A0A1A6AGW7_9TREE</name>
<proteinExistence type="predicted"/>
<sequence>MAPLRLPNILIYLTGVIRPKLLRPHLRVPSIAHLDFRALREEGYNAVVIDKDNCLTIPNKDEIYPPYEVSQPVLTLRLGQYGLISYWLTSSQTAWNDLLASFSPERVLIVSNSAGTRKDPGGIAAESVSLSLRAPILIHGQNKPGCSKDILAYFSGTLGRPITRRKEIIADSEKVRKEELDDEEMFWARWEKEVNKKPLLGLGFDHPDPDVAQRKGDRVRIEQIPLQNANANANTGIKSSTESSLISKKGARSGDQLKMLVIGDRLFTDTLLAHRLSLHLPRSKSTKSESKSSSGMDTPSVLSIYTTSLPQPKDVRLLRWIEERLSKSRTQGDFTRFILSERQKGIEPETVVSRKSKRNSVIEAFRWFTPSRWREFDQSLPAVTINPRTWKPLPILVGSSKSVGYMISLISRYTVKGSQVGYVRLKALIKTRLDGARGKSQVAQEEIGALKAVGAVGNGLEGESPIRRE</sequence>
<dbReference type="STRING" id="1296121.A0A1A6AGW7"/>
<organism evidence="1">
    <name type="scientific">Kwoniella dejecticola CBS 10117</name>
    <dbReference type="NCBI Taxonomy" id="1296121"/>
    <lineage>
        <taxon>Eukaryota</taxon>
        <taxon>Fungi</taxon>
        <taxon>Dikarya</taxon>
        <taxon>Basidiomycota</taxon>
        <taxon>Agaricomycotina</taxon>
        <taxon>Tremellomycetes</taxon>
        <taxon>Tremellales</taxon>
        <taxon>Cryptococcaceae</taxon>
        <taxon>Kwoniella</taxon>
    </lineage>
</organism>
<dbReference type="OrthoDB" id="198652at2759"/>
<evidence type="ECO:0000313" key="1">
    <source>
        <dbReference type="EMBL" id="OBR89312.1"/>
    </source>
</evidence>
<evidence type="ECO:0008006" key="2">
    <source>
        <dbReference type="Google" id="ProtNLM"/>
    </source>
</evidence>
<reference evidence="1" key="1">
    <citation type="submission" date="2013-07" db="EMBL/GenBank/DDBJ databases">
        <title>The Genome Sequence of Cryptococcus dejecticola CBS10117.</title>
        <authorList>
            <consortium name="The Broad Institute Genome Sequencing Platform"/>
            <person name="Cuomo C."/>
            <person name="Litvintseva A."/>
            <person name="Chen Y."/>
            <person name="Heitman J."/>
            <person name="Sun S."/>
            <person name="Springer D."/>
            <person name="Dromer F."/>
            <person name="Young S.K."/>
            <person name="Zeng Q."/>
            <person name="Gargeya S."/>
            <person name="Fitzgerald M."/>
            <person name="Abouelleil A."/>
            <person name="Alvarado L."/>
            <person name="Berlin A.M."/>
            <person name="Chapman S.B."/>
            <person name="Dewar J."/>
            <person name="Goldberg J."/>
            <person name="Griggs A."/>
            <person name="Gujja S."/>
            <person name="Hansen M."/>
            <person name="Howarth C."/>
            <person name="Imamovic A."/>
            <person name="Larimer J."/>
            <person name="McCowan C."/>
            <person name="Murphy C."/>
            <person name="Pearson M."/>
            <person name="Priest M."/>
            <person name="Roberts A."/>
            <person name="Saif S."/>
            <person name="Shea T."/>
            <person name="Sykes S."/>
            <person name="Wortman J."/>
            <person name="Nusbaum C."/>
            <person name="Birren B."/>
        </authorList>
    </citation>
    <scope>NUCLEOTIDE SEQUENCE [LARGE SCALE GENOMIC DNA]</scope>
    <source>
        <strain evidence="1">CBS 10117</strain>
    </source>
</reference>
<dbReference type="AlphaFoldDB" id="A0A1A6AGW7"/>
<gene>
    <name evidence="1" type="ORF">I303_01138</name>
</gene>
<protein>
    <recommendedName>
        <fullName evidence="2">HAD phosphatase, family IIIA</fullName>
    </recommendedName>
</protein>
<dbReference type="InterPro" id="IPR027706">
    <property type="entry name" value="PGP_Pase"/>
</dbReference>
<dbReference type="EMBL" id="KI894027">
    <property type="protein sequence ID" value="OBR89312.1"/>
    <property type="molecule type" value="Genomic_DNA"/>
</dbReference>
<accession>A0A1A6AGW7</accession>
<dbReference type="VEuPathDB" id="FungiDB:I303_01138"/>
<dbReference type="Pfam" id="PF09419">
    <property type="entry name" value="PGP_phosphatase"/>
    <property type="match status" value="1"/>
</dbReference>